<organism evidence="1 2">
    <name type="scientific">Leeuwenhoekiella polynyae</name>
    <dbReference type="NCBI Taxonomy" id="1550906"/>
    <lineage>
        <taxon>Bacteria</taxon>
        <taxon>Pseudomonadati</taxon>
        <taxon>Bacteroidota</taxon>
        <taxon>Flavobacteriia</taxon>
        <taxon>Flavobacteriales</taxon>
        <taxon>Flavobacteriaceae</taxon>
        <taxon>Leeuwenhoekiella</taxon>
    </lineage>
</organism>
<comment type="caution">
    <text evidence="1">The sequence shown here is derived from an EMBL/GenBank/DDBJ whole genome shotgun (WGS) entry which is preliminary data.</text>
</comment>
<dbReference type="RefSeq" id="WP_128765309.1">
    <property type="nucleotide sequence ID" value="NZ_JBHUOO010000046.1"/>
</dbReference>
<evidence type="ECO:0000313" key="1">
    <source>
        <dbReference type="EMBL" id="RXG22237.1"/>
    </source>
</evidence>
<gene>
    <name evidence="1" type="ORF">DSM02_1836</name>
</gene>
<protein>
    <submittedName>
        <fullName evidence="1">Uncharacterized protein</fullName>
    </submittedName>
</protein>
<dbReference type="OrthoDB" id="7438987at2"/>
<dbReference type="EMBL" id="QOVK01000006">
    <property type="protein sequence ID" value="RXG22237.1"/>
    <property type="molecule type" value="Genomic_DNA"/>
</dbReference>
<keyword evidence="2" id="KW-1185">Reference proteome</keyword>
<proteinExistence type="predicted"/>
<evidence type="ECO:0000313" key="2">
    <source>
        <dbReference type="Proteomes" id="UP000289859"/>
    </source>
</evidence>
<name>A0A4Q0P6F9_9FLAO</name>
<sequence>MNRQLVLEKDYAQLQITGKIPDPKLSIEFSAKKLETPLTWDDLILAEKTKREIEELRGLIF</sequence>
<accession>A0A4Q0P6F9</accession>
<dbReference type="Proteomes" id="UP000289859">
    <property type="component" value="Unassembled WGS sequence"/>
</dbReference>
<dbReference type="AlphaFoldDB" id="A0A4Q0P6F9"/>
<reference evidence="1 2" key="1">
    <citation type="submission" date="2018-07" db="EMBL/GenBank/DDBJ databases">
        <title>Leeuwenhoekiella genomics.</title>
        <authorList>
            <person name="Tahon G."/>
            <person name="Willems A."/>
        </authorList>
    </citation>
    <scope>NUCLEOTIDE SEQUENCE [LARGE SCALE GENOMIC DNA]</scope>
    <source>
        <strain evidence="1 2">LMG 29608</strain>
    </source>
</reference>